<dbReference type="Gene3D" id="3.30.160.60">
    <property type="entry name" value="Classic Zinc Finger"/>
    <property type="match status" value="3"/>
</dbReference>
<feature type="binding site" evidence="8">
    <location>
        <position position="9"/>
    </location>
    <ligand>
        <name>Zn(2+)</name>
        <dbReference type="ChEBI" id="CHEBI:29105"/>
    </ligand>
</feature>
<dbReference type="PROSITE" id="PS51915">
    <property type="entry name" value="ZAD"/>
    <property type="match status" value="1"/>
</dbReference>
<feature type="binding site" evidence="8">
    <location>
        <position position="12"/>
    </location>
    <ligand>
        <name>Zn(2+)</name>
        <dbReference type="ChEBI" id="CHEBI:29105"/>
    </ligand>
</feature>
<feature type="binding site" evidence="8">
    <location>
        <position position="59"/>
    </location>
    <ligand>
        <name>Zn(2+)</name>
        <dbReference type="ChEBI" id="CHEBI:29105"/>
    </ligand>
</feature>
<keyword evidence="5 8" id="KW-0862">Zinc</keyword>
<feature type="compositionally biased region" description="Polar residues" evidence="9">
    <location>
        <begin position="295"/>
        <end position="307"/>
    </location>
</feature>
<feature type="region of interest" description="Disordered" evidence="9">
    <location>
        <begin position="168"/>
        <end position="197"/>
    </location>
</feature>
<evidence type="ECO:0000259" key="11">
    <source>
        <dbReference type="PROSITE" id="PS51915"/>
    </source>
</evidence>
<accession>A0AAG5CV62</accession>
<dbReference type="AlphaFoldDB" id="A0AAG5CV62"/>
<comment type="subcellular location">
    <subcellularLocation>
        <location evidence="1">Nucleus</location>
    </subcellularLocation>
</comment>
<evidence type="ECO:0000256" key="8">
    <source>
        <dbReference type="PROSITE-ProRule" id="PRU01263"/>
    </source>
</evidence>
<feature type="domain" description="C2H2-type" evidence="10">
    <location>
        <begin position="326"/>
        <end position="353"/>
    </location>
</feature>
<dbReference type="InterPro" id="IPR012934">
    <property type="entry name" value="Znf_AD"/>
</dbReference>
<dbReference type="SMART" id="SM00355">
    <property type="entry name" value="ZnF_C2H2"/>
    <property type="match status" value="6"/>
</dbReference>
<evidence type="ECO:0000313" key="12">
    <source>
        <dbReference type="EnsemblMetazoa" id="ENSAATROPP002791"/>
    </source>
</evidence>
<dbReference type="SUPFAM" id="SSF57667">
    <property type="entry name" value="beta-beta-alpha zinc fingers"/>
    <property type="match status" value="2"/>
</dbReference>
<dbReference type="FunFam" id="3.30.160.60:FF:000624">
    <property type="entry name" value="zinc finger protein 697"/>
    <property type="match status" value="1"/>
</dbReference>
<evidence type="ECO:0008006" key="14">
    <source>
        <dbReference type="Google" id="ProtNLM"/>
    </source>
</evidence>
<dbReference type="Proteomes" id="UP000075880">
    <property type="component" value="Unassembled WGS sequence"/>
</dbReference>
<dbReference type="GO" id="GO:0005634">
    <property type="term" value="C:nucleus"/>
    <property type="evidence" value="ECO:0007669"/>
    <property type="project" value="UniProtKB-SubCell"/>
</dbReference>
<protein>
    <recommendedName>
        <fullName evidence="14">Protein krueppel</fullName>
    </recommendedName>
</protein>
<evidence type="ECO:0000256" key="3">
    <source>
        <dbReference type="ARBA" id="ARBA00022737"/>
    </source>
</evidence>
<dbReference type="InterPro" id="IPR036236">
    <property type="entry name" value="Znf_C2H2_sf"/>
</dbReference>
<sequence length="424" mass="48588">METFFASSCRLCLKEPPSDSLVFSVFDTYQGSVLVDLIDELFSVKIAKSDRLLSVCLDCVNRINTVRVIQSLFVENNRKLHAWLQNESNSTAIEKNVAYEVYEVTMPGNPPTQPEIEQVLFNQDQPLDETVQSSKLQDEPTEGPQADKSDTNTEKVVMLDIEEVCEDEYDEVHSRESDTDNGSVKQDQDEQIEPTTTEEARLLKNKCYLCGRIFRHGIEFMQHLPEHFLQMPYTCVECGGLVFKTVQLASRHIGMHDVHDRPFQCRLCPLRFVTRCNSLTHERKMHRFKLKQKGTAVQNSKSTQAPRQQLARIPGKSGASVRPGAHQCEICSKTFTAKKNLTRHLMVHTGEAPFKCTQCNRSFRQAGELKAHHLVHQSLVSYRCDQCDTTYRNFSMLSKHRKMVHSSTNARHRRSDFFGGIKRE</sequence>
<dbReference type="FunFam" id="3.30.160.60:FF:000145">
    <property type="entry name" value="Zinc finger protein 574"/>
    <property type="match status" value="1"/>
</dbReference>
<dbReference type="PROSITE" id="PS00028">
    <property type="entry name" value="ZINC_FINGER_C2H2_1"/>
    <property type="match status" value="5"/>
</dbReference>
<evidence type="ECO:0000313" key="13">
    <source>
        <dbReference type="Proteomes" id="UP000075880"/>
    </source>
</evidence>
<dbReference type="Pfam" id="PF00096">
    <property type="entry name" value="zf-C2H2"/>
    <property type="match status" value="3"/>
</dbReference>
<feature type="domain" description="C2H2-type" evidence="10">
    <location>
        <begin position="205"/>
        <end position="232"/>
    </location>
</feature>
<evidence type="ECO:0000256" key="2">
    <source>
        <dbReference type="ARBA" id="ARBA00022723"/>
    </source>
</evidence>
<dbReference type="Pfam" id="PF07776">
    <property type="entry name" value="zf-AD"/>
    <property type="match status" value="1"/>
</dbReference>
<proteinExistence type="predicted"/>
<dbReference type="PANTHER" id="PTHR16515">
    <property type="entry name" value="PR DOMAIN ZINC FINGER PROTEIN"/>
    <property type="match status" value="1"/>
</dbReference>
<evidence type="ECO:0000256" key="5">
    <source>
        <dbReference type="ARBA" id="ARBA00022833"/>
    </source>
</evidence>
<dbReference type="SMART" id="SM00868">
    <property type="entry name" value="zf-AD"/>
    <property type="match status" value="1"/>
</dbReference>
<dbReference type="InterPro" id="IPR013087">
    <property type="entry name" value="Znf_C2H2_type"/>
</dbReference>
<evidence type="ECO:0000256" key="4">
    <source>
        <dbReference type="ARBA" id="ARBA00022771"/>
    </source>
</evidence>
<keyword evidence="13" id="KW-1185">Reference proteome</keyword>
<evidence type="ECO:0000256" key="6">
    <source>
        <dbReference type="ARBA" id="ARBA00023242"/>
    </source>
</evidence>
<evidence type="ECO:0000256" key="7">
    <source>
        <dbReference type="PROSITE-ProRule" id="PRU00042"/>
    </source>
</evidence>
<name>A0AAG5CV62_ANOAO</name>
<feature type="domain" description="C2H2-type" evidence="10">
    <location>
        <begin position="354"/>
        <end position="381"/>
    </location>
</feature>
<dbReference type="InterPro" id="IPR050331">
    <property type="entry name" value="Zinc_finger"/>
</dbReference>
<dbReference type="PANTHER" id="PTHR16515:SF35">
    <property type="entry name" value="FEZ FAMILY ZINC FINGER PROTEIN 2"/>
    <property type="match status" value="1"/>
</dbReference>
<dbReference type="GO" id="GO:0008270">
    <property type="term" value="F:zinc ion binding"/>
    <property type="evidence" value="ECO:0007669"/>
    <property type="project" value="UniProtKB-UniRule"/>
</dbReference>
<dbReference type="EnsemblMetazoa" id="ENSAATROPT002907">
    <property type="protein sequence ID" value="ENSAATROPP002791"/>
    <property type="gene ID" value="ENSAATROPG002299"/>
</dbReference>
<reference evidence="12" key="1">
    <citation type="submission" date="2024-04" db="UniProtKB">
        <authorList>
            <consortium name="EnsemblMetazoa"/>
        </authorList>
    </citation>
    <scope>IDENTIFICATION</scope>
    <source>
        <strain evidence="12">EBRO</strain>
    </source>
</reference>
<evidence type="ECO:0000259" key="10">
    <source>
        <dbReference type="PROSITE" id="PS50157"/>
    </source>
</evidence>
<keyword evidence="3" id="KW-0677">Repeat</keyword>
<feature type="binding site" evidence="8">
    <location>
        <position position="56"/>
    </location>
    <ligand>
        <name>Zn(2+)</name>
        <dbReference type="ChEBI" id="CHEBI:29105"/>
    </ligand>
</feature>
<feature type="region of interest" description="Disordered" evidence="9">
    <location>
        <begin position="130"/>
        <end position="153"/>
    </location>
</feature>
<evidence type="ECO:0000256" key="1">
    <source>
        <dbReference type="ARBA" id="ARBA00004123"/>
    </source>
</evidence>
<dbReference type="PROSITE" id="PS50157">
    <property type="entry name" value="ZINC_FINGER_C2H2_2"/>
    <property type="match status" value="4"/>
</dbReference>
<keyword evidence="2 8" id="KW-0479">Metal-binding</keyword>
<feature type="domain" description="ZAD" evidence="11">
    <location>
        <begin position="7"/>
        <end position="83"/>
    </location>
</feature>
<dbReference type="Gene3D" id="3.40.1800.20">
    <property type="match status" value="1"/>
</dbReference>
<dbReference type="GO" id="GO:0010468">
    <property type="term" value="P:regulation of gene expression"/>
    <property type="evidence" value="ECO:0007669"/>
    <property type="project" value="TreeGrafter"/>
</dbReference>
<organism evidence="12 13">
    <name type="scientific">Anopheles atroparvus</name>
    <name type="common">European mosquito</name>
    <dbReference type="NCBI Taxonomy" id="41427"/>
    <lineage>
        <taxon>Eukaryota</taxon>
        <taxon>Metazoa</taxon>
        <taxon>Ecdysozoa</taxon>
        <taxon>Arthropoda</taxon>
        <taxon>Hexapoda</taxon>
        <taxon>Insecta</taxon>
        <taxon>Pterygota</taxon>
        <taxon>Neoptera</taxon>
        <taxon>Endopterygota</taxon>
        <taxon>Diptera</taxon>
        <taxon>Nematocera</taxon>
        <taxon>Culicoidea</taxon>
        <taxon>Culicidae</taxon>
        <taxon>Anophelinae</taxon>
        <taxon>Anopheles</taxon>
    </lineage>
</organism>
<evidence type="ECO:0000256" key="9">
    <source>
        <dbReference type="SAM" id="MobiDB-lite"/>
    </source>
</evidence>
<keyword evidence="6" id="KW-0539">Nucleus</keyword>
<keyword evidence="4 7" id="KW-0863">Zinc-finger</keyword>
<feature type="region of interest" description="Disordered" evidence="9">
    <location>
        <begin position="293"/>
        <end position="321"/>
    </location>
</feature>
<feature type="domain" description="C2H2-type" evidence="10">
    <location>
        <begin position="382"/>
        <end position="410"/>
    </location>
</feature>